<dbReference type="STRING" id="228230.RMCC_4545"/>
<dbReference type="PROSITE" id="PS51186">
    <property type="entry name" value="GNAT"/>
    <property type="match status" value="1"/>
</dbReference>
<dbReference type="HAMAP" id="MF_01812">
    <property type="entry name" value="Eis"/>
    <property type="match status" value="1"/>
</dbReference>
<feature type="active site" description="Proton acceptor; via carboxylate" evidence="5">
    <location>
        <position position="412"/>
    </location>
</feature>
<dbReference type="SUPFAM" id="SSF55718">
    <property type="entry name" value="SCP-like"/>
    <property type="match status" value="1"/>
</dbReference>
<feature type="binding site" evidence="5">
    <location>
        <begin position="120"/>
        <end position="121"/>
    </location>
    <ligand>
        <name>acetyl-CoA</name>
        <dbReference type="ChEBI" id="CHEBI:57288"/>
    </ligand>
</feature>
<dbReference type="PANTHER" id="PTHR37817">
    <property type="entry name" value="N-ACETYLTRANSFERASE EIS"/>
    <property type="match status" value="1"/>
</dbReference>
<dbReference type="InterPro" id="IPR036527">
    <property type="entry name" value="SCP2_sterol-bd_dom_sf"/>
</dbReference>
<evidence type="ECO:0000256" key="1">
    <source>
        <dbReference type="ARBA" id="ARBA00009213"/>
    </source>
</evidence>
<dbReference type="Pfam" id="PF13527">
    <property type="entry name" value="Acetyltransf_9"/>
    <property type="match status" value="1"/>
</dbReference>
<dbReference type="AlphaFoldDB" id="A0A117IB84"/>
<accession>A0A117IB84</accession>
<dbReference type="InterPro" id="IPR000182">
    <property type="entry name" value="GNAT_dom"/>
</dbReference>
<dbReference type="SUPFAM" id="SSF55729">
    <property type="entry name" value="Acyl-CoA N-acyltransferases (Nat)"/>
    <property type="match status" value="1"/>
</dbReference>
<feature type="binding site" evidence="5">
    <location>
        <begin position="83"/>
        <end position="85"/>
    </location>
    <ligand>
        <name>acetyl-CoA</name>
        <dbReference type="ChEBI" id="CHEBI:57288"/>
    </ligand>
</feature>
<keyword evidence="8" id="KW-1185">Reference proteome</keyword>
<feature type="active site" description="Proton donor" evidence="5">
    <location>
        <position position="125"/>
    </location>
</feature>
<evidence type="ECO:0000259" key="6">
    <source>
        <dbReference type="PROSITE" id="PS51186"/>
    </source>
</evidence>
<gene>
    <name evidence="7" type="ORF">RMCC_4545</name>
</gene>
<proteinExistence type="inferred from homology"/>
<dbReference type="Pfam" id="PF13530">
    <property type="entry name" value="SCP2_2"/>
    <property type="match status" value="1"/>
</dbReference>
<dbReference type="OrthoDB" id="8399956at2"/>
<dbReference type="Proteomes" id="UP000069443">
    <property type="component" value="Unassembled WGS sequence"/>
</dbReference>
<comment type="subunit">
    <text evidence="5">Homohexamer; trimer of dimers.</text>
</comment>
<comment type="similarity">
    <text evidence="1 5">Belongs to the acetyltransferase Eis family.</text>
</comment>
<dbReference type="Gene3D" id="3.30.1050.10">
    <property type="entry name" value="SCP2 sterol-binding domain"/>
    <property type="match status" value="1"/>
</dbReference>
<evidence type="ECO:0000313" key="8">
    <source>
        <dbReference type="Proteomes" id="UP000069443"/>
    </source>
</evidence>
<evidence type="ECO:0000256" key="2">
    <source>
        <dbReference type="ARBA" id="ARBA00022488"/>
    </source>
</evidence>
<feature type="binding site" evidence="5">
    <location>
        <begin position="91"/>
        <end position="96"/>
    </location>
    <ligand>
        <name>acetyl-CoA</name>
        <dbReference type="ChEBI" id="CHEBI:57288"/>
    </ligand>
</feature>
<dbReference type="EMBL" id="BCSY01000076">
    <property type="protein sequence ID" value="GAS97579.1"/>
    <property type="molecule type" value="Genomic_DNA"/>
</dbReference>
<comment type="caution">
    <text evidence="7">The sequence shown here is derived from an EMBL/GenBank/DDBJ whole genome shotgun (WGS) entry which is preliminary data.</text>
</comment>
<dbReference type="GO" id="GO:0030649">
    <property type="term" value="P:aminoglycoside antibiotic catabolic process"/>
    <property type="evidence" value="ECO:0007669"/>
    <property type="project" value="TreeGrafter"/>
</dbReference>
<dbReference type="InterPro" id="IPR016181">
    <property type="entry name" value="Acyl_CoA_acyltransferase"/>
</dbReference>
<feature type="domain" description="N-acetyltransferase" evidence="6">
    <location>
        <begin position="4"/>
        <end position="155"/>
    </location>
</feature>
<evidence type="ECO:0000256" key="5">
    <source>
        <dbReference type="HAMAP-Rule" id="MF_01812"/>
    </source>
</evidence>
<keyword evidence="3 5" id="KW-0808">Transferase</keyword>
<evidence type="ECO:0000256" key="4">
    <source>
        <dbReference type="ARBA" id="ARBA00023315"/>
    </source>
</evidence>
<dbReference type="InterPro" id="IPR025559">
    <property type="entry name" value="Eis_dom"/>
</dbReference>
<dbReference type="GO" id="GO:0034069">
    <property type="term" value="F:aminoglycoside N-acetyltransferase activity"/>
    <property type="evidence" value="ECO:0007669"/>
    <property type="project" value="TreeGrafter"/>
</dbReference>
<dbReference type="RefSeq" id="WP_062658456.1">
    <property type="nucleotide sequence ID" value="NZ_BCSY01000076.1"/>
</dbReference>
<dbReference type="Pfam" id="PF17668">
    <property type="entry name" value="Acetyltransf_17"/>
    <property type="match status" value="1"/>
</dbReference>
<dbReference type="InterPro" id="IPR041380">
    <property type="entry name" value="Acetyltransf_17"/>
</dbReference>
<reference evidence="8" key="1">
    <citation type="journal article" date="2016" name="Genome Announc.">
        <title>Draft Genome Sequences of Five Rapidly Growing Mycobacterium Species, M. thermoresistibile, M. fortuitum subsp. acetamidolyticum, M. canariasense, M. brisbanense, and M. novocastrense.</title>
        <authorList>
            <person name="Katahira K."/>
            <person name="Ogura Y."/>
            <person name="Gotoh Y."/>
            <person name="Hayashi T."/>
        </authorList>
    </citation>
    <scope>NUCLEOTIDE SEQUENCE [LARGE SCALE GENOMIC DNA]</scope>
    <source>
        <strain evidence="8">JCM15298</strain>
    </source>
</reference>
<name>A0A117IB84_MYCCR</name>
<sequence length="412" mass="45167">MSDLTLRTVTDDDDFHDFMSAMSAVFLEDLHEDEYQLGRAFTELDRMFGFHDGKRWAATTGDYHKKVSLPGGALVPVAAVTGVTVASSHRRRGLLTAMMRHQLEDIRSRGTEALAMLFASETMIYGRFGYGLSSFNAVLSGQVRDLAFRPEVDLGGGTVSEADATALLDTAPAIYDRALAGLPGRMDRTLPWWKYVIADLERRRKGTGGLRFALHHEPDGTASAFAVYRAKPEWTSTGPNGELHVQEVRATNPRAYARMWRFLLEVDLVRSITYDGAAVDERLRYLVADQRALHCEVNDGIFTRLVDVPAALSLRRYAADIDVVLEVDDRFCPWNTGRYRLRGGGDGAECEKTSAPADITISARDLGAVYLGGVNMATLASAGLVGEHTAGAAHRAATAFGWPVAPARPDHF</sequence>
<dbReference type="InterPro" id="IPR051554">
    <property type="entry name" value="Acetyltransferase_Eis"/>
</dbReference>
<protein>
    <recommendedName>
        <fullName evidence="6">N-acetyltransferase domain-containing protein</fullName>
    </recommendedName>
</protein>
<organism evidence="7 8">
    <name type="scientific">Mycolicibacterium canariasense</name>
    <name type="common">Mycobacterium canariasense</name>
    <dbReference type="NCBI Taxonomy" id="228230"/>
    <lineage>
        <taxon>Bacteria</taxon>
        <taxon>Bacillati</taxon>
        <taxon>Actinomycetota</taxon>
        <taxon>Actinomycetes</taxon>
        <taxon>Mycobacteriales</taxon>
        <taxon>Mycobacteriaceae</taxon>
        <taxon>Mycolicibacterium</taxon>
    </lineage>
</organism>
<evidence type="ECO:0000313" key="7">
    <source>
        <dbReference type="EMBL" id="GAS97579.1"/>
    </source>
</evidence>
<dbReference type="PANTHER" id="PTHR37817:SF1">
    <property type="entry name" value="N-ACETYLTRANSFERASE EIS"/>
    <property type="match status" value="1"/>
</dbReference>
<evidence type="ECO:0000256" key="3">
    <source>
        <dbReference type="ARBA" id="ARBA00022679"/>
    </source>
</evidence>
<dbReference type="NCBIfam" id="NF002367">
    <property type="entry name" value="PRK01346.1-4"/>
    <property type="match status" value="1"/>
</dbReference>
<keyword evidence="2" id="KW-1036">Host cytoplasmic vesicle</keyword>
<dbReference type="InterPro" id="IPR022902">
    <property type="entry name" value="NAcTrfase_Eis"/>
</dbReference>
<dbReference type="Gene3D" id="3.40.630.30">
    <property type="match status" value="2"/>
</dbReference>
<keyword evidence="4 5" id="KW-0012">Acyltransferase</keyword>
<reference evidence="8" key="2">
    <citation type="submission" date="2016-02" db="EMBL/GenBank/DDBJ databases">
        <title>Draft genome sequence of five rapidly growing Mycobacterium species.</title>
        <authorList>
            <person name="Katahira K."/>
            <person name="Gotou Y."/>
            <person name="Iida K."/>
            <person name="Ogura Y."/>
            <person name="Hayashi T."/>
        </authorList>
    </citation>
    <scope>NUCLEOTIDE SEQUENCE [LARGE SCALE GENOMIC DNA]</scope>
    <source>
        <strain evidence="8">JCM15298</strain>
    </source>
</reference>